<sequence length="135" mass="14876">MAKSSLFELEIKWCGRLISSEGVHHDPARVRALASLPLPATVADLQYFVCATNWLHDSLPDYAQSIAPLQDILNAERKRLGRRYRNALNVATTWSTAERSAYDAVLSVVRDSALMASPDPGAELLVFTDANLTGY</sequence>
<dbReference type="PANTHER" id="PTHR33064">
    <property type="entry name" value="POL PROTEIN"/>
    <property type="match status" value="1"/>
</dbReference>
<dbReference type="EMBL" id="RCMV01002699">
    <property type="protein sequence ID" value="KAG3201578.1"/>
    <property type="molecule type" value="Genomic_DNA"/>
</dbReference>
<dbReference type="InterPro" id="IPR043502">
    <property type="entry name" value="DNA/RNA_pol_sf"/>
</dbReference>
<dbReference type="InterPro" id="IPR043128">
    <property type="entry name" value="Rev_trsase/Diguanyl_cyclase"/>
</dbReference>
<dbReference type="InterPro" id="IPR051320">
    <property type="entry name" value="Viral_Replic_Matur_Polypro"/>
</dbReference>
<name>A0A8T1GUP1_9STRA</name>
<evidence type="ECO:0000313" key="2">
    <source>
        <dbReference type="Proteomes" id="UP000760860"/>
    </source>
</evidence>
<reference evidence="1" key="1">
    <citation type="submission" date="2018-05" db="EMBL/GenBank/DDBJ databases">
        <title>Effector identification in a new, highly contiguous assembly of the strawberry crown rot pathogen Phytophthora cactorum.</title>
        <authorList>
            <person name="Armitage A.D."/>
            <person name="Nellist C.F."/>
            <person name="Bates H."/>
            <person name="Vickerstaff R.J."/>
            <person name="Harrison R.J."/>
        </authorList>
    </citation>
    <scope>NUCLEOTIDE SEQUENCE</scope>
    <source>
        <strain evidence="1">P421</strain>
    </source>
</reference>
<protein>
    <recommendedName>
        <fullName evidence="3">Reverse transcriptase/retrotransposon-derived protein RNase H-like domain-containing protein</fullName>
    </recommendedName>
</protein>
<comment type="caution">
    <text evidence="1">The sequence shown here is derived from an EMBL/GenBank/DDBJ whole genome shotgun (WGS) entry which is preliminary data.</text>
</comment>
<dbReference type="AlphaFoldDB" id="A0A8T1GUP1"/>
<accession>A0A8T1GUP1</accession>
<dbReference type="Proteomes" id="UP000760860">
    <property type="component" value="Unassembled WGS sequence"/>
</dbReference>
<evidence type="ECO:0000313" key="1">
    <source>
        <dbReference type="EMBL" id="KAG3201578.1"/>
    </source>
</evidence>
<evidence type="ECO:0008006" key="3">
    <source>
        <dbReference type="Google" id="ProtNLM"/>
    </source>
</evidence>
<proteinExistence type="predicted"/>
<dbReference type="PANTHER" id="PTHR33064:SF37">
    <property type="entry name" value="RIBONUCLEASE H"/>
    <property type="match status" value="1"/>
</dbReference>
<gene>
    <name evidence="1" type="ORF">PC129_g23472</name>
</gene>
<dbReference type="VEuPathDB" id="FungiDB:PC110_g22731"/>
<dbReference type="SUPFAM" id="SSF56672">
    <property type="entry name" value="DNA/RNA polymerases"/>
    <property type="match status" value="1"/>
</dbReference>
<dbReference type="Gene3D" id="3.30.70.270">
    <property type="match status" value="1"/>
</dbReference>
<organism evidence="1 2">
    <name type="scientific">Phytophthora cactorum</name>
    <dbReference type="NCBI Taxonomy" id="29920"/>
    <lineage>
        <taxon>Eukaryota</taxon>
        <taxon>Sar</taxon>
        <taxon>Stramenopiles</taxon>
        <taxon>Oomycota</taxon>
        <taxon>Peronosporomycetes</taxon>
        <taxon>Peronosporales</taxon>
        <taxon>Peronosporaceae</taxon>
        <taxon>Phytophthora</taxon>
    </lineage>
</organism>